<keyword evidence="4 8" id="KW-1133">Transmembrane helix</keyword>
<feature type="region of interest" description="Disordered" evidence="7">
    <location>
        <begin position="419"/>
        <end position="439"/>
    </location>
</feature>
<dbReference type="SMART" id="SM00471">
    <property type="entry name" value="HDc"/>
    <property type="match status" value="1"/>
</dbReference>
<dbReference type="SUPFAM" id="SSF109604">
    <property type="entry name" value="HD-domain/PDEase-like"/>
    <property type="match status" value="1"/>
</dbReference>
<evidence type="ECO:0000256" key="8">
    <source>
        <dbReference type="SAM" id="Phobius"/>
    </source>
</evidence>
<evidence type="ECO:0000313" key="11">
    <source>
        <dbReference type="EMBL" id="CAJ1949209.1"/>
    </source>
</evidence>
<feature type="domain" description="PDEase" evidence="10">
    <location>
        <begin position="772"/>
        <end position="999"/>
    </location>
</feature>
<evidence type="ECO:0000256" key="7">
    <source>
        <dbReference type="SAM" id="MobiDB-lite"/>
    </source>
</evidence>
<feature type="region of interest" description="Disordered" evidence="7">
    <location>
        <begin position="43"/>
        <end position="92"/>
    </location>
</feature>
<comment type="subcellular location">
    <subcellularLocation>
        <location evidence="1">Membrane</location>
    </subcellularLocation>
</comment>
<dbReference type="GO" id="GO:0035556">
    <property type="term" value="P:intracellular signal transduction"/>
    <property type="evidence" value="ECO:0007669"/>
    <property type="project" value="InterPro"/>
</dbReference>
<dbReference type="CDD" id="cd07302">
    <property type="entry name" value="CHD"/>
    <property type="match status" value="1"/>
</dbReference>
<dbReference type="PROSITE" id="PS51845">
    <property type="entry name" value="PDEASE_I_2"/>
    <property type="match status" value="1"/>
</dbReference>
<dbReference type="GO" id="GO:0007168">
    <property type="term" value="P:receptor guanylyl cyclase signaling pathway"/>
    <property type="evidence" value="ECO:0007669"/>
    <property type="project" value="TreeGrafter"/>
</dbReference>
<dbReference type="EMBL" id="CAKOGP040001758">
    <property type="protein sequence ID" value="CAJ1949209.1"/>
    <property type="molecule type" value="Genomic_DNA"/>
</dbReference>
<dbReference type="GO" id="GO:0001653">
    <property type="term" value="F:peptide receptor activity"/>
    <property type="evidence" value="ECO:0007669"/>
    <property type="project" value="TreeGrafter"/>
</dbReference>
<dbReference type="GO" id="GO:0005886">
    <property type="term" value="C:plasma membrane"/>
    <property type="evidence" value="ECO:0007669"/>
    <property type="project" value="TreeGrafter"/>
</dbReference>
<dbReference type="SMART" id="SM00044">
    <property type="entry name" value="CYCc"/>
    <property type="match status" value="1"/>
</dbReference>
<dbReference type="InterPro" id="IPR050401">
    <property type="entry name" value="Cyclic_nucleotide_synthase"/>
</dbReference>
<feature type="compositionally biased region" description="Basic and acidic residues" evidence="7">
    <location>
        <begin position="419"/>
        <end position="431"/>
    </location>
</feature>
<accession>A0AAD2FQA5</accession>
<name>A0AAD2FQA5_9STRA</name>
<evidence type="ECO:0000256" key="5">
    <source>
        <dbReference type="ARBA" id="ARBA00023136"/>
    </source>
</evidence>
<dbReference type="Gene3D" id="1.10.1300.10">
    <property type="entry name" value="3'5'-cyclic nucleotide phosphodiesterase, catalytic domain"/>
    <property type="match status" value="1"/>
</dbReference>
<feature type="transmembrane region" description="Helical" evidence="8">
    <location>
        <begin position="294"/>
        <end position="317"/>
    </location>
</feature>
<dbReference type="GO" id="GO:0000166">
    <property type="term" value="F:nucleotide binding"/>
    <property type="evidence" value="ECO:0007669"/>
    <property type="project" value="UniProtKB-KW"/>
</dbReference>
<evidence type="ECO:0000259" key="9">
    <source>
        <dbReference type="PROSITE" id="PS50125"/>
    </source>
</evidence>
<evidence type="ECO:0000313" key="12">
    <source>
        <dbReference type="Proteomes" id="UP001295423"/>
    </source>
</evidence>
<dbReference type="InterPro" id="IPR002073">
    <property type="entry name" value="PDEase_catalytic_dom"/>
</dbReference>
<dbReference type="Proteomes" id="UP001295423">
    <property type="component" value="Unassembled WGS sequence"/>
</dbReference>
<dbReference type="GO" id="GO:0004383">
    <property type="term" value="F:guanylate cyclase activity"/>
    <property type="evidence" value="ECO:0007669"/>
    <property type="project" value="TreeGrafter"/>
</dbReference>
<dbReference type="Pfam" id="PF00233">
    <property type="entry name" value="PDEase_I"/>
    <property type="match status" value="1"/>
</dbReference>
<dbReference type="GO" id="GO:0004114">
    <property type="term" value="F:3',5'-cyclic-nucleotide phosphodiesterase activity"/>
    <property type="evidence" value="ECO:0007669"/>
    <property type="project" value="InterPro"/>
</dbReference>
<gene>
    <name evidence="11" type="ORF">CYCCA115_LOCUS11980</name>
</gene>
<dbReference type="GO" id="GO:0004016">
    <property type="term" value="F:adenylate cyclase activity"/>
    <property type="evidence" value="ECO:0007669"/>
    <property type="project" value="TreeGrafter"/>
</dbReference>
<organism evidence="11 12">
    <name type="scientific">Cylindrotheca closterium</name>
    <dbReference type="NCBI Taxonomy" id="2856"/>
    <lineage>
        <taxon>Eukaryota</taxon>
        <taxon>Sar</taxon>
        <taxon>Stramenopiles</taxon>
        <taxon>Ochrophyta</taxon>
        <taxon>Bacillariophyta</taxon>
        <taxon>Bacillariophyceae</taxon>
        <taxon>Bacillariophycidae</taxon>
        <taxon>Bacillariales</taxon>
        <taxon>Bacillariaceae</taxon>
        <taxon>Cylindrotheca</taxon>
    </lineage>
</organism>
<dbReference type="InterPro" id="IPR029787">
    <property type="entry name" value="Nucleotide_cyclase"/>
</dbReference>
<evidence type="ECO:0000256" key="1">
    <source>
        <dbReference type="ARBA" id="ARBA00004370"/>
    </source>
</evidence>
<keyword evidence="3" id="KW-0547">Nucleotide-binding</keyword>
<keyword evidence="6" id="KW-0456">Lyase</keyword>
<feature type="transmembrane region" description="Helical" evidence="8">
    <location>
        <begin position="142"/>
        <end position="162"/>
    </location>
</feature>
<keyword evidence="2 8" id="KW-0812">Transmembrane</keyword>
<dbReference type="InterPro" id="IPR003607">
    <property type="entry name" value="HD/PDEase_dom"/>
</dbReference>
<dbReference type="Gene3D" id="3.30.70.1230">
    <property type="entry name" value="Nucleotide cyclase"/>
    <property type="match status" value="1"/>
</dbReference>
<evidence type="ECO:0000259" key="10">
    <source>
        <dbReference type="PROSITE" id="PS51845"/>
    </source>
</evidence>
<dbReference type="PANTHER" id="PTHR11920">
    <property type="entry name" value="GUANYLYL CYCLASE"/>
    <property type="match status" value="1"/>
</dbReference>
<feature type="domain" description="Guanylate cyclase" evidence="9">
    <location>
        <begin position="473"/>
        <end position="607"/>
    </location>
</feature>
<keyword evidence="12" id="KW-1185">Reference proteome</keyword>
<evidence type="ECO:0000256" key="6">
    <source>
        <dbReference type="ARBA" id="ARBA00023239"/>
    </source>
</evidence>
<dbReference type="Pfam" id="PF00211">
    <property type="entry name" value="Guanylate_cyc"/>
    <property type="match status" value="1"/>
</dbReference>
<evidence type="ECO:0008006" key="13">
    <source>
        <dbReference type="Google" id="ProtNLM"/>
    </source>
</evidence>
<reference evidence="11" key="1">
    <citation type="submission" date="2023-08" db="EMBL/GenBank/DDBJ databases">
        <authorList>
            <person name="Audoor S."/>
            <person name="Bilcke G."/>
        </authorList>
    </citation>
    <scope>NUCLEOTIDE SEQUENCE</scope>
</reference>
<evidence type="ECO:0000256" key="3">
    <source>
        <dbReference type="ARBA" id="ARBA00022741"/>
    </source>
</evidence>
<dbReference type="AlphaFoldDB" id="A0AAD2FQA5"/>
<evidence type="ECO:0000256" key="4">
    <source>
        <dbReference type="ARBA" id="ARBA00022989"/>
    </source>
</evidence>
<dbReference type="InterPro" id="IPR036971">
    <property type="entry name" value="PDEase_catalytic_dom_sf"/>
</dbReference>
<dbReference type="InterPro" id="IPR001054">
    <property type="entry name" value="A/G_cyclase"/>
</dbReference>
<evidence type="ECO:0000256" key="2">
    <source>
        <dbReference type="ARBA" id="ARBA00022692"/>
    </source>
</evidence>
<sequence length="1149" mass="129213">MFTKSARNHKITSSRQPQRLTMRLLGKISNHDLLDTDEESQCLNRGFLEPSPPPSLLPSKEPGFGVDRRELTSARTSVSTPPVGDDDSSLSLTQTDSPIFAFQEEEGGEEEEASTSAPSTTTLKKAISESFQQAKAYSYKQLLAPGLIVLISIAIGVFLKLATEQAETRLREKVFENQAKLLSALWQARLKETVGHSGIIWESVFDQSPIVTPMIVVMNNSCKENALTFQVGQTKAAFLGIGELHNPDLSDYGQCFGLPKYTKGSDLISQCENIAAIYPTKETVSHFSTNQSDIAMASFFIFAAILTAFIICHDYFLRKQIERLSNNFHQAQEIVSSLFPANVQERLFQMHSEPSVRLDDMMLTPKTTHKSTPERVQLELTMEESASSFHCEAPPPPPQVDTLESFDLVEEVELANKVLESKKSGGSERSKRSGTPSQKLQMFLSPPQLVSGVSEKIKCVKNEPIADLFPMVSVMFADIAGFTAWSSEREPAQVFRLLETIFHCFDKLANEYNVFKVETIGDCYVAVTGLPERRDDHAVAMARFAHECLTQMNNLTRKLELVLGPGTAELRMRFGIPSGPVTAGVLRGAKSRFQLFGDTVNFASRMESTGRKNRIQVSQATANHLNAAGLESWLYPRGDLVYAKGKGDVRTFWLDRPSTSARSVVDSSTGDSNSDFNLNKAGSTSTLIELKSKSKSVLIRGLSFQPNRDEPSHISDKLNERRDKLSASIHSNNKWNQVNEKYDSVREQLALEEAISGEFSDVGRQLRLIDWNSEILSKLLKKIVAVRQTQCSNQCCEDVDPRSYSEPKYLEEVREIIPLLSEEDMSKENWMDVEKLTNIDIHGIELPPNAERQLKEYVTTIACMYRSNAFHNFEHASHVLMNSLKLLNRVIATDQLLLRIDYTCAISSDPLTQFAIVFAALIHDVDHTGVTNSQLVKESAHIASLYNNKSVAEQNSLDLAWELLMEPSYKDFRPCIFSTKSELQRFRQLIVNVILATDIFDSDMKALRNSRFSKAFHMESEGTSLTTENELNLKATIVIEYIMQASDVSHTMQHWHVYKKWNEHLFAEMYSAWQVGRLGFNPSTGWFQGELSFFDNYIIPLAKKLEDCQVFGAAGNELLKFALENRKEWEKKGKELVAAYIQKYTSESE</sequence>
<dbReference type="SUPFAM" id="SSF55073">
    <property type="entry name" value="Nucleotide cyclase"/>
    <property type="match status" value="1"/>
</dbReference>
<proteinExistence type="predicted"/>
<comment type="caution">
    <text evidence="11">The sequence shown here is derived from an EMBL/GenBank/DDBJ whole genome shotgun (WGS) entry which is preliminary data.</text>
</comment>
<keyword evidence="5 8" id="KW-0472">Membrane</keyword>
<dbReference type="PROSITE" id="PS50125">
    <property type="entry name" value="GUANYLATE_CYCLASE_2"/>
    <property type="match status" value="1"/>
</dbReference>
<protein>
    <recommendedName>
        <fullName evidence="13">Phosphodiesterase</fullName>
    </recommendedName>
</protein>
<dbReference type="PANTHER" id="PTHR11920:SF335">
    <property type="entry name" value="GUANYLATE CYCLASE"/>
    <property type="match status" value="1"/>
</dbReference>
<dbReference type="CDD" id="cd00077">
    <property type="entry name" value="HDc"/>
    <property type="match status" value="1"/>
</dbReference>